<keyword evidence="1" id="KW-0732">Signal</keyword>
<dbReference type="RefSeq" id="WP_036107925.1">
    <property type="nucleotide sequence ID" value="NZ_AODG01000018.1"/>
</dbReference>
<dbReference type="Pfam" id="PF06998">
    <property type="entry name" value="DUF1307"/>
    <property type="match status" value="1"/>
</dbReference>
<keyword evidence="2" id="KW-0449">Lipoprotein</keyword>
<dbReference type="SUPFAM" id="SSF160704">
    <property type="entry name" value="YehR-like"/>
    <property type="match status" value="1"/>
</dbReference>
<dbReference type="InterPro" id="IPR036699">
    <property type="entry name" value="YehR-like_sf"/>
</dbReference>
<sequence>MKKIIVLLSILTISLVVAACGNSAKKAETDTFISNENGAKMEVAFTHEGDKLKKVSQKMEYALSYFGIDEKKKLDEKTKKELEKNVATQFNEFKKGAKGLSLTTEFTKSSMVLKTTIDLNKIDSKTASSIIGGSSNSKNISYKDTVKEFEDRGFKKKD</sequence>
<dbReference type="AlphaFoldDB" id="A0A829R2R8"/>
<evidence type="ECO:0000313" key="2">
    <source>
        <dbReference type="EMBL" id="EUJ26232.1"/>
    </source>
</evidence>
<accession>A0A829R2R8</accession>
<dbReference type="InterPro" id="IPR009736">
    <property type="entry name" value="DUF1307"/>
</dbReference>
<dbReference type="Proteomes" id="UP000019251">
    <property type="component" value="Unassembled WGS sequence"/>
</dbReference>
<dbReference type="PROSITE" id="PS51257">
    <property type="entry name" value="PROKAR_LIPOPROTEIN"/>
    <property type="match status" value="1"/>
</dbReference>
<evidence type="ECO:0000256" key="1">
    <source>
        <dbReference type="SAM" id="SignalP"/>
    </source>
</evidence>
<dbReference type="Gene3D" id="3.30.1830.10">
    <property type="entry name" value="YehR-like"/>
    <property type="match status" value="1"/>
</dbReference>
<protein>
    <submittedName>
        <fullName evidence="2">Lipoprotein</fullName>
    </submittedName>
</protein>
<gene>
    <name evidence="2" type="ORF">LMUR_13559</name>
</gene>
<name>A0A829R2R8_LISGR</name>
<feature type="chain" id="PRO_5039701457" evidence="1">
    <location>
        <begin position="19"/>
        <end position="158"/>
    </location>
</feature>
<evidence type="ECO:0000313" key="3">
    <source>
        <dbReference type="Proteomes" id="UP000019251"/>
    </source>
</evidence>
<reference evidence="2 3" key="1">
    <citation type="submission" date="2012-12" db="EMBL/GenBank/DDBJ databases">
        <title>Novel taxa of Listeriaceae from agricultural environments in the United States.</title>
        <authorList>
            <person name="den Bakker H.C."/>
            <person name="Allred A."/>
            <person name="Warchocki S."/>
            <person name="Wright E.M."/>
            <person name="Burrell A."/>
            <person name="Nightingale K.K."/>
            <person name="Kephart D."/>
            <person name="Wiedmann M."/>
        </authorList>
    </citation>
    <scope>NUCLEOTIDE SEQUENCE [LARGE SCALE GENOMIC DNA]</scope>
    <source>
        <strain evidence="2 3">FSL F6-1183</strain>
    </source>
</reference>
<comment type="caution">
    <text evidence="2">The sequence shown here is derived from an EMBL/GenBank/DDBJ whole genome shotgun (WGS) entry which is preliminary data.</text>
</comment>
<feature type="signal peptide" evidence="1">
    <location>
        <begin position="1"/>
        <end position="18"/>
    </location>
</feature>
<proteinExistence type="predicted"/>
<dbReference type="EMBL" id="AODG01000018">
    <property type="protein sequence ID" value="EUJ26232.1"/>
    <property type="molecule type" value="Genomic_DNA"/>
</dbReference>
<organism evidence="2 3">
    <name type="scientific">Listeria grayi FSL F6-1183</name>
    <dbReference type="NCBI Taxonomy" id="1265827"/>
    <lineage>
        <taxon>Bacteria</taxon>
        <taxon>Bacillati</taxon>
        <taxon>Bacillota</taxon>
        <taxon>Bacilli</taxon>
        <taxon>Bacillales</taxon>
        <taxon>Listeriaceae</taxon>
        <taxon>Listeria</taxon>
    </lineage>
</organism>